<gene>
    <name evidence="3" type="ORF">GCM10011594_33240</name>
</gene>
<dbReference type="Proteomes" id="UP000655208">
    <property type="component" value="Unassembled WGS sequence"/>
</dbReference>
<feature type="region of interest" description="Disordered" evidence="1">
    <location>
        <begin position="71"/>
        <end position="96"/>
    </location>
</feature>
<dbReference type="InterPro" id="IPR036388">
    <property type="entry name" value="WH-like_DNA-bd_sf"/>
</dbReference>
<organism evidence="3 4">
    <name type="scientific">Nakamurella endophytica</name>
    <dbReference type="NCBI Taxonomy" id="1748367"/>
    <lineage>
        <taxon>Bacteria</taxon>
        <taxon>Bacillati</taxon>
        <taxon>Actinomycetota</taxon>
        <taxon>Actinomycetes</taxon>
        <taxon>Nakamurellales</taxon>
        <taxon>Nakamurellaceae</taxon>
        <taxon>Nakamurella</taxon>
    </lineage>
</organism>
<dbReference type="AlphaFoldDB" id="A0A917T633"/>
<accession>A0A917T633</accession>
<evidence type="ECO:0000313" key="3">
    <source>
        <dbReference type="EMBL" id="GGM10659.1"/>
    </source>
</evidence>
<name>A0A917T633_9ACTN</name>
<feature type="region of interest" description="Disordered" evidence="1">
    <location>
        <begin position="274"/>
        <end position="296"/>
    </location>
</feature>
<feature type="region of interest" description="Disordered" evidence="1">
    <location>
        <begin position="156"/>
        <end position="194"/>
    </location>
</feature>
<dbReference type="InterPro" id="IPR005561">
    <property type="entry name" value="ANTAR"/>
</dbReference>
<proteinExistence type="predicted"/>
<feature type="domain" description="ANTAR" evidence="2">
    <location>
        <begin position="194"/>
        <end position="255"/>
    </location>
</feature>
<reference evidence="3" key="1">
    <citation type="journal article" date="2014" name="Int. J. Syst. Evol. Microbiol.">
        <title>Complete genome sequence of Corynebacterium casei LMG S-19264T (=DSM 44701T), isolated from a smear-ripened cheese.</title>
        <authorList>
            <consortium name="US DOE Joint Genome Institute (JGI-PGF)"/>
            <person name="Walter F."/>
            <person name="Albersmeier A."/>
            <person name="Kalinowski J."/>
            <person name="Ruckert C."/>
        </authorList>
    </citation>
    <scope>NUCLEOTIDE SEQUENCE</scope>
    <source>
        <strain evidence="3">CGMCC 4.7308</strain>
    </source>
</reference>
<dbReference type="SUPFAM" id="SSF52172">
    <property type="entry name" value="CheY-like"/>
    <property type="match status" value="1"/>
</dbReference>
<reference evidence="3" key="2">
    <citation type="submission" date="2020-09" db="EMBL/GenBank/DDBJ databases">
        <authorList>
            <person name="Sun Q."/>
            <person name="Zhou Y."/>
        </authorList>
    </citation>
    <scope>NUCLEOTIDE SEQUENCE</scope>
    <source>
        <strain evidence="3">CGMCC 4.7308</strain>
    </source>
</reference>
<comment type="caution">
    <text evidence="3">The sequence shown here is derived from an EMBL/GenBank/DDBJ whole genome shotgun (WGS) entry which is preliminary data.</text>
</comment>
<evidence type="ECO:0000256" key="1">
    <source>
        <dbReference type="SAM" id="MobiDB-lite"/>
    </source>
</evidence>
<dbReference type="GO" id="GO:0003723">
    <property type="term" value="F:RNA binding"/>
    <property type="evidence" value="ECO:0007669"/>
    <property type="project" value="InterPro"/>
</dbReference>
<dbReference type="RefSeq" id="WP_229674520.1">
    <property type="nucleotide sequence ID" value="NZ_BMNA01000008.1"/>
</dbReference>
<evidence type="ECO:0000313" key="4">
    <source>
        <dbReference type="Proteomes" id="UP000655208"/>
    </source>
</evidence>
<dbReference type="Gene3D" id="1.10.10.10">
    <property type="entry name" value="Winged helix-like DNA-binding domain superfamily/Winged helix DNA-binding domain"/>
    <property type="match status" value="1"/>
</dbReference>
<dbReference type="InterPro" id="IPR011006">
    <property type="entry name" value="CheY-like_superfamily"/>
</dbReference>
<dbReference type="EMBL" id="BMNA01000008">
    <property type="protein sequence ID" value="GGM10659.1"/>
    <property type="molecule type" value="Genomic_DNA"/>
</dbReference>
<dbReference type="Pfam" id="PF03861">
    <property type="entry name" value="ANTAR"/>
    <property type="match status" value="1"/>
</dbReference>
<sequence length="296" mass="31628">MSADDRGLVEALRQALGNRPEVRDDGGAAAAIRVDSALSVVGTLLELGWMPPGELTDALVVAGAQELEHGVRRGAAPRTADAADPQGDPDPHGSTPVAAVDDIAQLAGAVDRDEAVRSLTEDLATTRAHLVRVTEDFRRSRARMRAVRERAARMQELARSTRRAATPARTDDIGTDGGRATSPDVDAPRRQTSEQRLEQQVAQLRDALAHRPETEHVVGMLMFLLGCDRDTAWSVLVQVSQLSNRKVRDIAAAVVAHVVDGHPLDAQLSGLLRDAAGPVSGNRSGRSDLAPPFRGR</sequence>
<dbReference type="PROSITE" id="PS50921">
    <property type="entry name" value="ANTAR"/>
    <property type="match status" value="1"/>
</dbReference>
<evidence type="ECO:0000259" key="2">
    <source>
        <dbReference type="PROSITE" id="PS50921"/>
    </source>
</evidence>
<protein>
    <recommendedName>
        <fullName evidence="2">ANTAR domain-containing protein</fullName>
    </recommendedName>
</protein>
<dbReference type="SMART" id="SM01012">
    <property type="entry name" value="ANTAR"/>
    <property type="match status" value="1"/>
</dbReference>
<keyword evidence="4" id="KW-1185">Reference proteome</keyword>